<proteinExistence type="inferred from homology"/>
<dbReference type="Gene3D" id="3.40.190.290">
    <property type="match status" value="1"/>
</dbReference>
<evidence type="ECO:0000313" key="7">
    <source>
        <dbReference type="Proteomes" id="UP001262410"/>
    </source>
</evidence>
<dbReference type="PRINTS" id="PR00039">
    <property type="entry name" value="HTHLYSR"/>
</dbReference>
<evidence type="ECO:0000256" key="4">
    <source>
        <dbReference type="ARBA" id="ARBA00023163"/>
    </source>
</evidence>
<keyword evidence="3 6" id="KW-0238">DNA-binding</keyword>
<dbReference type="PANTHER" id="PTHR30537:SF5">
    <property type="entry name" value="HTH-TYPE TRANSCRIPTIONAL ACTIVATOR TTDR-RELATED"/>
    <property type="match status" value="1"/>
</dbReference>
<dbReference type="SUPFAM" id="SSF46785">
    <property type="entry name" value="Winged helix' DNA-binding domain"/>
    <property type="match status" value="1"/>
</dbReference>
<evidence type="ECO:0000256" key="2">
    <source>
        <dbReference type="ARBA" id="ARBA00023015"/>
    </source>
</evidence>
<organism evidence="6 7">
    <name type="scientific">Inquilinus ginsengisoli</name>
    <dbReference type="NCBI Taxonomy" id="363840"/>
    <lineage>
        <taxon>Bacteria</taxon>
        <taxon>Pseudomonadati</taxon>
        <taxon>Pseudomonadota</taxon>
        <taxon>Alphaproteobacteria</taxon>
        <taxon>Rhodospirillales</taxon>
        <taxon>Rhodospirillaceae</taxon>
        <taxon>Inquilinus</taxon>
    </lineage>
</organism>
<dbReference type="SUPFAM" id="SSF53850">
    <property type="entry name" value="Periplasmic binding protein-like II"/>
    <property type="match status" value="1"/>
</dbReference>
<dbReference type="InterPro" id="IPR058163">
    <property type="entry name" value="LysR-type_TF_proteobact-type"/>
</dbReference>
<dbReference type="CDD" id="cd08475">
    <property type="entry name" value="PBP2_CrgA_like_6"/>
    <property type="match status" value="1"/>
</dbReference>
<dbReference type="Pfam" id="PF03466">
    <property type="entry name" value="LysR_substrate"/>
    <property type="match status" value="1"/>
</dbReference>
<dbReference type="EMBL" id="JAVDPW010000006">
    <property type="protein sequence ID" value="MDR6291092.1"/>
    <property type="molecule type" value="Genomic_DNA"/>
</dbReference>
<gene>
    <name evidence="6" type="ORF">E9232_003618</name>
</gene>
<evidence type="ECO:0000256" key="3">
    <source>
        <dbReference type="ARBA" id="ARBA00023125"/>
    </source>
</evidence>
<dbReference type="RefSeq" id="WP_309796048.1">
    <property type="nucleotide sequence ID" value="NZ_JAVDPW010000006.1"/>
</dbReference>
<name>A0ABU1JR49_9PROT</name>
<dbReference type="Pfam" id="PF00126">
    <property type="entry name" value="HTH_1"/>
    <property type="match status" value="1"/>
</dbReference>
<feature type="domain" description="HTH lysR-type" evidence="5">
    <location>
        <begin position="3"/>
        <end position="60"/>
    </location>
</feature>
<evidence type="ECO:0000256" key="1">
    <source>
        <dbReference type="ARBA" id="ARBA00009437"/>
    </source>
</evidence>
<accession>A0ABU1JR49</accession>
<evidence type="ECO:0000259" key="5">
    <source>
        <dbReference type="PROSITE" id="PS50931"/>
    </source>
</evidence>
<protein>
    <submittedName>
        <fullName evidence="6">DNA-binding transcriptional LysR family regulator</fullName>
    </submittedName>
</protein>
<dbReference type="InterPro" id="IPR036388">
    <property type="entry name" value="WH-like_DNA-bd_sf"/>
</dbReference>
<keyword evidence="7" id="KW-1185">Reference proteome</keyword>
<reference evidence="6 7" key="1">
    <citation type="submission" date="2023-07" db="EMBL/GenBank/DDBJ databases">
        <title>Sorghum-associated microbial communities from plants grown in Nebraska, USA.</title>
        <authorList>
            <person name="Schachtman D."/>
        </authorList>
    </citation>
    <scope>NUCLEOTIDE SEQUENCE [LARGE SCALE GENOMIC DNA]</scope>
    <source>
        <strain evidence="6 7">584</strain>
    </source>
</reference>
<evidence type="ECO:0000313" key="6">
    <source>
        <dbReference type="EMBL" id="MDR6291092.1"/>
    </source>
</evidence>
<sequence>MIDRLNGISLFVQVAEAGSFALAAERVGLSRSAVGKSIARLEDRLGTRLFHRTTRSQSLTEAGQAYFERCRRVLAELETAEADIDTGRATPAGRLKVTAPLLVGRHCVAPVLLDLVRQNPTLQLELSFTDRPADLVEDGIDLAVRTGPLPDVAGLAARRVGRMAMAVCAAPGYLDRHGTPARLEDLAAHELLVYGRAGRLAAWRFPEPDGQMRDLALDGRVRFDDLEAIADAAAGGAGITWLPCWQVADRLWDGTLVQLFADHPGFTFDVHALWPQSRHLPSKTRAAIDALAARLPAMMDAGPA</sequence>
<dbReference type="Proteomes" id="UP001262410">
    <property type="component" value="Unassembled WGS sequence"/>
</dbReference>
<dbReference type="PANTHER" id="PTHR30537">
    <property type="entry name" value="HTH-TYPE TRANSCRIPTIONAL REGULATOR"/>
    <property type="match status" value="1"/>
</dbReference>
<dbReference type="InterPro" id="IPR005119">
    <property type="entry name" value="LysR_subst-bd"/>
</dbReference>
<keyword evidence="4" id="KW-0804">Transcription</keyword>
<comment type="caution">
    <text evidence="6">The sequence shown here is derived from an EMBL/GenBank/DDBJ whole genome shotgun (WGS) entry which is preliminary data.</text>
</comment>
<keyword evidence="2" id="KW-0805">Transcription regulation</keyword>
<dbReference type="PROSITE" id="PS50931">
    <property type="entry name" value="HTH_LYSR"/>
    <property type="match status" value="1"/>
</dbReference>
<dbReference type="InterPro" id="IPR000847">
    <property type="entry name" value="LysR_HTH_N"/>
</dbReference>
<dbReference type="Gene3D" id="1.10.10.10">
    <property type="entry name" value="Winged helix-like DNA-binding domain superfamily/Winged helix DNA-binding domain"/>
    <property type="match status" value="1"/>
</dbReference>
<comment type="similarity">
    <text evidence="1">Belongs to the LysR transcriptional regulatory family.</text>
</comment>
<dbReference type="GO" id="GO:0003677">
    <property type="term" value="F:DNA binding"/>
    <property type="evidence" value="ECO:0007669"/>
    <property type="project" value="UniProtKB-KW"/>
</dbReference>
<dbReference type="InterPro" id="IPR036390">
    <property type="entry name" value="WH_DNA-bd_sf"/>
</dbReference>